<reference evidence="1 2" key="1">
    <citation type="submission" date="2019-02" db="EMBL/GenBank/DDBJ databases">
        <title>Genome sequencing of the rare red list fungi Hericium alpestre (H. flagellum).</title>
        <authorList>
            <person name="Buettner E."/>
            <person name="Kellner H."/>
        </authorList>
    </citation>
    <scope>NUCLEOTIDE SEQUENCE [LARGE SCALE GENOMIC DNA]</scope>
    <source>
        <strain evidence="1 2">DSM 108284</strain>
    </source>
</reference>
<accession>A0A4Y9ZM88</accession>
<organism evidence="1 2">
    <name type="scientific">Hericium alpestre</name>
    <dbReference type="NCBI Taxonomy" id="135208"/>
    <lineage>
        <taxon>Eukaryota</taxon>
        <taxon>Fungi</taxon>
        <taxon>Dikarya</taxon>
        <taxon>Basidiomycota</taxon>
        <taxon>Agaricomycotina</taxon>
        <taxon>Agaricomycetes</taxon>
        <taxon>Russulales</taxon>
        <taxon>Hericiaceae</taxon>
        <taxon>Hericium</taxon>
    </lineage>
</organism>
<keyword evidence="2" id="KW-1185">Reference proteome</keyword>
<evidence type="ECO:0000313" key="1">
    <source>
        <dbReference type="EMBL" id="TFY75976.1"/>
    </source>
</evidence>
<dbReference type="Proteomes" id="UP000298061">
    <property type="component" value="Unassembled WGS sequence"/>
</dbReference>
<comment type="caution">
    <text evidence="1">The sequence shown here is derived from an EMBL/GenBank/DDBJ whole genome shotgun (WGS) entry which is preliminary data.</text>
</comment>
<name>A0A4Y9ZM88_9AGAM</name>
<dbReference type="AlphaFoldDB" id="A0A4Y9ZM88"/>
<dbReference type="EMBL" id="SFCI01001363">
    <property type="protein sequence ID" value="TFY75976.1"/>
    <property type="molecule type" value="Genomic_DNA"/>
</dbReference>
<sequence length="212" mass="23825">MKSDEELRMSPVAYAAGKIGKLVERSLMRPLQGITRRSRTEWYSISVTDGDIALGHVIALFSSRNFGTEGSVEYFVALAKRLLVPVIVIPTQELIRMRAPAKVTLADFEGSYRSTLESIPLLLHAPPQHNECITIGPIFTHVDSLDIITAMHRVSSTGQTRIYVDTIRHDAFMLSILLHFEESGRAQEWLDGWRQKASEVLKEKVVTTFSDN</sequence>
<protein>
    <submittedName>
        <fullName evidence="1">Uncharacterized protein</fullName>
    </submittedName>
</protein>
<evidence type="ECO:0000313" key="2">
    <source>
        <dbReference type="Proteomes" id="UP000298061"/>
    </source>
</evidence>
<gene>
    <name evidence="1" type="ORF">EWM64_g8036</name>
</gene>
<proteinExistence type="predicted"/>